<evidence type="ECO:0000256" key="11">
    <source>
        <dbReference type="PROSITE-ProRule" id="PRU00023"/>
    </source>
</evidence>
<dbReference type="GO" id="GO:0005216">
    <property type="term" value="F:monoatomic ion channel activity"/>
    <property type="evidence" value="ECO:0007669"/>
    <property type="project" value="InterPro"/>
</dbReference>
<name>A0A8J2PFB1_9HEXA</name>
<evidence type="ECO:0000256" key="2">
    <source>
        <dbReference type="ARBA" id="ARBA00022448"/>
    </source>
</evidence>
<dbReference type="InterPro" id="IPR005821">
    <property type="entry name" value="Ion_trans_dom"/>
</dbReference>
<feature type="repeat" description="ANK" evidence="11">
    <location>
        <begin position="197"/>
        <end position="219"/>
    </location>
</feature>
<evidence type="ECO:0000256" key="8">
    <source>
        <dbReference type="ARBA" id="ARBA00023136"/>
    </source>
</evidence>
<organism evidence="14 15">
    <name type="scientific">Allacma fusca</name>
    <dbReference type="NCBI Taxonomy" id="39272"/>
    <lineage>
        <taxon>Eukaryota</taxon>
        <taxon>Metazoa</taxon>
        <taxon>Ecdysozoa</taxon>
        <taxon>Arthropoda</taxon>
        <taxon>Hexapoda</taxon>
        <taxon>Collembola</taxon>
        <taxon>Symphypleona</taxon>
        <taxon>Sminthuridae</taxon>
        <taxon>Allacma</taxon>
    </lineage>
</organism>
<dbReference type="OrthoDB" id="1661883at2759"/>
<evidence type="ECO:0000313" key="14">
    <source>
        <dbReference type="EMBL" id="CAG7734886.1"/>
    </source>
</evidence>
<keyword evidence="2" id="KW-0813">Transport</keyword>
<evidence type="ECO:0000256" key="6">
    <source>
        <dbReference type="ARBA" id="ARBA00023043"/>
    </source>
</evidence>
<evidence type="ECO:0000256" key="5">
    <source>
        <dbReference type="ARBA" id="ARBA00022989"/>
    </source>
</evidence>
<keyword evidence="15" id="KW-1185">Reference proteome</keyword>
<keyword evidence="5 12" id="KW-1133">Transmembrane helix</keyword>
<dbReference type="PROSITE" id="PS50088">
    <property type="entry name" value="ANK_REPEAT"/>
    <property type="match status" value="3"/>
</dbReference>
<keyword evidence="8 12" id="KW-0472">Membrane</keyword>
<dbReference type="SMART" id="SM00248">
    <property type="entry name" value="ANK"/>
    <property type="match status" value="7"/>
</dbReference>
<feature type="transmembrane region" description="Helical" evidence="12">
    <location>
        <begin position="555"/>
        <end position="581"/>
    </location>
</feature>
<feature type="transmembrane region" description="Helical" evidence="12">
    <location>
        <begin position="516"/>
        <end position="535"/>
    </location>
</feature>
<feature type="transmembrane region" description="Helical" evidence="12">
    <location>
        <begin position="618"/>
        <end position="636"/>
    </location>
</feature>
<evidence type="ECO:0000259" key="13">
    <source>
        <dbReference type="Pfam" id="PF00520"/>
    </source>
</evidence>
<reference evidence="14" key="1">
    <citation type="submission" date="2021-06" db="EMBL/GenBank/DDBJ databases">
        <authorList>
            <person name="Hodson N. C."/>
            <person name="Mongue J. A."/>
            <person name="Jaron S. K."/>
        </authorList>
    </citation>
    <scope>NUCLEOTIDE SEQUENCE</scope>
</reference>
<dbReference type="Pfam" id="PF12796">
    <property type="entry name" value="Ank_2"/>
    <property type="match status" value="2"/>
</dbReference>
<evidence type="ECO:0000256" key="9">
    <source>
        <dbReference type="ARBA" id="ARBA00023180"/>
    </source>
</evidence>
<keyword evidence="3 12" id="KW-0812">Transmembrane</keyword>
<keyword evidence="7" id="KW-0406">Ion transport</keyword>
<evidence type="ECO:0000256" key="3">
    <source>
        <dbReference type="ARBA" id="ARBA00022692"/>
    </source>
</evidence>
<proteinExistence type="predicted"/>
<keyword evidence="6 11" id="KW-0040">ANK repeat</keyword>
<comment type="subcellular location">
    <subcellularLocation>
        <location evidence="1">Membrane</location>
        <topology evidence="1">Multi-pass membrane protein</topology>
    </subcellularLocation>
</comment>
<keyword evidence="9" id="KW-0325">Glycoprotein</keyword>
<gene>
    <name evidence="14" type="ORF">AFUS01_LOCUS23249</name>
</gene>
<dbReference type="EMBL" id="CAJVCH010278245">
    <property type="protein sequence ID" value="CAG7734886.1"/>
    <property type="molecule type" value="Genomic_DNA"/>
</dbReference>
<feature type="transmembrane region" description="Helical" evidence="12">
    <location>
        <begin position="593"/>
        <end position="612"/>
    </location>
</feature>
<dbReference type="Pfam" id="PF00520">
    <property type="entry name" value="Ion_trans"/>
    <property type="match status" value="1"/>
</dbReference>
<dbReference type="PROSITE" id="PS50297">
    <property type="entry name" value="ANK_REP_REGION"/>
    <property type="match status" value="3"/>
</dbReference>
<sequence>MLKQIEDLHASPRQQCSHFFLPVHEAAKYGSWKALETLLLSSAKFGCKVEEMMNFSDSEGNQAIHWAVQSGNVESVQLYEETTMSLLPILDIQDKHGHTALHIATKNGHVPTVRILLKMGSNVTVKNVEGENVFQIACRFGRTKLIQMIVDHAQFAAVLNRTNHRGWTPFHVAAKEGNITVIQVLMKKGAFLRKDYEGRTPLHLAAENGHKEVVSLILNTHSHLIDITDNYGNSALHSATINNEPKVADLLLRLKCQLTYNNDGCSAVDLALINKFAEVALVMVTHKTRGDEVLGLVEGKFPCIMEALIAKMPGVARAVLDTGIKKSTSEKPDSAAFYVEYDFKWLALPGDIDKLKSSAFLPILNNMVMHNRVSLLSHELSLKYMEMKWKAYGKYFQFTNLLFYMLYLLVVTWVATNEMERDFKFYVRFKWFNESEEACLGKNESSMSCEMPTIVGRGEREVEAFRSYRNATQNYDQRQFLKVKIWLIALVAVINLLLELVSMCRHGIKYCNTIDTWVWIAMNINCVIATSFQIQARQFKADEAAISYDLVNPSLANAVFMGWFYLFIMMQRFGAVGLYVSMFLEIVKTLLRVLLVFSALIIAFALAFYVLLSNGNHVAFSNFPMSLMTTLMWLMGDWEFVSTLLFPYQCEEMERANITNTRLYSTLDECKLPRRVPHPYVTFGTICIFLVFMPIVMMNLMIGLAVGDIESVRKNAQLKRLSMQVQSHISIEKSLPPFLLRKLDKTSVVEYPNARKYSMVADCFSKFFPSEPEKDEGDDVDIESDDLMEAILDNNVTLSQITSDIEQLKAMVKLMCTKLSINNEMQDEDELIPKDSPPMSSLRKDWQRHLSRRVRRKPSTQRCHSSALLLFPQTHL</sequence>
<dbReference type="AlphaFoldDB" id="A0A8J2PFB1"/>
<keyword evidence="10" id="KW-0407">Ion channel</keyword>
<evidence type="ECO:0000256" key="7">
    <source>
        <dbReference type="ARBA" id="ARBA00023065"/>
    </source>
</evidence>
<evidence type="ECO:0000313" key="15">
    <source>
        <dbReference type="Proteomes" id="UP000708208"/>
    </source>
</evidence>
<keyword evidence="4" id="KW-0677">Repeat</keyword>
<dbReference type="InterPro" id="IPR002110">
    <property type="entry name" value="Ankyrin_rpt"/>
</dbReference>
<dbReference type="PANTHER" id="PTHR47143">
    <property type="entry name" value="TRANSIENT RECEPTOR POTENTIAL CATION CHANNEL PROTEIN PAINLESS"/>
    <property type="match status" value="1"/>
</dbReference>
<evidence type="ECO:0000256" key="10">
    <source>
        <dbReference type="ARBA" id="ARBA00023303"/>
    </source>
</evidence>
<evidence type="ECO:0000256" key="4">
    <source>
        <dbReference type="ARBA" id="ARBA00022737"/>
    </source>
</evidence>
<dbReference type="GO" id="GO:0034703">
    <property type="term" value="C:cation channel complex"/>
    <property type="evidence" value="ECO:0007669"/>
    <property type="project" value="UniProtKB-ARBA"/>
</dbReference>
<protein>
    <recommendedName>
        <fullName evidence="13">Ion transport domain-containing protein</fullName>
    </recommendedName>
</protein>
<comment type="caution">
    <text evidence="14">The sequence shown here is derived from an EMBL/GenBank/DDBJ whole genome shotgun (WGS) entry which is preliminary data.</text>
</comment>
<accession>A0A8J2PFB1</accession>
<feature type="transmembrane region" description="Helical" evidence="12">
    <location>
        <begin position="485"/>
        <end position="504"/>
    </location>
</feature>
<evidence type="ECO:0000256" key="1">
    <source>
        <dbReference type="ARBA" id="ARBA00004141"/>
    </source>
</evidence>
<feature type="repeat" description="ANK" evidence="11">
    <location>
        <begin position="96"/>
        <end position="128"/>
    </location>
</feature>
<dbReference type="Proteomes" id="UP000708208">
    <property type="component" value="Unassembled WGS sequence"/>
</dbReference>
<feature type="domain" description="Ion transport" evidence="13">
    <location>
        <begin position="481"/>
        <end position="716"/>
    </location>
</feature>
<feature type="repeat" description="ANK" evidence="11">
    <location>
        <begin position="165"/>
        <end position="190"/>
    </location>
</feature>
<evidence type="ECO:0000256" key="12">
    <source>
        <dbReference type="SAM" id="Phobius"/>
    </source>
</evidence>
<dbReference type="InterPro" id="IPR052076">
    <property type="entry name" value="TRP_cation_channel"/>
</dbReference>
<feature type="transmembrane region" description="Helical" evidence="12">
    <location>
        <begin position="395"/>
        <end position="415"/>
    </location>
</feature>
<feature type="transmembrane region" description="Helical" evidence="12">
    <location>
        <begin position="680"/>
        <end position="706"/>
    </location>
</feature>
<dbReference type="PANTHER" id="PTHR47143:SF1">
    <property type="entry name" value="ION_TRANS DOMAIN-CONTAINING PROTEIN"/>
    <property type="match status" value="1"/>
</dbReference>